<comment type="caution">
    <text evidence="1">The sequence shown here is derived from an EMBL/GenBank/DDBJ whole genome shotgun (WGS) entry which is preliminary data.</text>
</comment>
<reference evidence="1" key="1">
    <citation type="journal article" date="2015" name="Nature">
        <title>Complex archaea that bridge the gap between prokaryotes and eukaryotes.</title>
        <authorList>
            <person name="Spang A."/>
            <person name="Saw J.H."/>
            <person name="Jorgensen S.L."/>
            <person name="Zaremba-Niedzwiedzka K."/>
            <person name="Martijn J."/>
            <person name="Lind A.E."/>
            <person name="van Eijk R."/>
            <person name="Schleper C."/>
            <person name="Guy L."/>
            <person name="Ettema T.J."/>
        </authorList>
    </citation>
    <scope>NUCLEOTIDE SEQUENCE</scope>
</reference>
<evidence type="ECO:0000313" key="1">
    <source>
        <dbReference type="EMBL" id="KKM23974.1"/>
    </source>
</evidence>
<sequence>MINTIKIEKRTVYGKGLFYPLNHVNELKTLTGTKTLTLAHITALKNLGIEFQLHLQELEDLINKG</sequence>
<dbReference type="AlphaFoldDB" id="A0A0F9IVC2"/>
<accession>A0A0F9IVC2</accession>
<name>A0A0F9IVC2_9ZZZZ</name>
<protein>
    <submittedName>
        <fullName evidence="1">Uncharacterized protein</fullName>
    </submittedName>
</protein>
<organism evidence="1">
    <name type="scientific">marine sediment metagenome</name>
    <dbReference type="NCBI Taxonomy" id="412755"/>
    <lineage>
        <taxon>unclassified sequences</taxon>
        <taxon>metagenomes</taxon>
        <taxon>ecological metagenomes</taxon>
    </lineage>
</organism>
<gene>
    <name evidence="1" type="ORF">LCGC14_1609800</name>
</gene>
<proteinExistence type="predicted"/>
<dbReference type="EMBL" id="LAZR01013017">
    <property type="protein sequence ID" value="KKM23974.1"/>
    <property type="molecule type" value="Genomic_DNA"/>
</dbReference>